<feature type="chain" id="PRO_5021808778" description="DUF1549 domain-containing protein" evidence="1">
    <location>
        <begin position="24"/>
        <end position="563"/>
    </location>
</feature>
<dbReference type="KEGG" id="aagg:ETAA8_05100"/>
<dbReference type="InterPro" id="IPR011444">
    <property type="entry name" value="DUF1549"/>
</dbReference>
<feature type="signal peptide" evidence="1">
    <location>
        <begin position="1"/>
        <end position="23"/>
    </location>
</feature>
<evidence type="ECO:0008006" key="6">
    <source>
        <dbReference type="Google" id="ProtNLM"/>
    </source>
</evidence>
<dbReference type="RefSeq" id="WP_238397661.1">
    <property type="nucleotide sequence ID" value="NZ_CP036274.1"/>
</dbReference>
<accession>A0A517Y5N5</accession>
<dbReference type="Pfam" id="PF07587">
    <property type="entry name" value="PSD1"/>
    <property type="match status" value="1"/>
</dbReference>
<reference evidence="4 5" key="1">
    <citation type="submission" date="2019-02" db="EMBL/GenBank/DDBJ databases">
        <title>Deep-cultivation of Planctomycetes and their phenomic and genomic characterization uncovers novel biology.</title>
        <authorList>
            <person name="Wiegand S."/>
            <person name="Jogler M."/>
            <person name="Boedeker C."/>
            <person name="Pinto D."/>
            <person name="Vollmers J."/>
            <person name="Rivas-Marin E."/>
            <person name="Kohn T."/>
            <person name="Peeters S.H."/>
            <person name="Heuer A."/>
            <person name="Rast P."/>
            <person name="Oberbeckmann S."/>
            <person name="Bunk B."/>
            <person name="Jeske O."/>
            <person name="Meyerdierks A."/>
            <person name="Storesund J.E."/>
            <person name="Kallscheuer N."/>
            <person name="Luecker S."/>
            <person name="Lage O.M."/>
            <person name="Pohl T."/>
            <person name="Merkel B.J."/>
            <person name="Hornburger P."/>
            <person name="Mueller R.-W."/>
            <person name="Bruemmer F."/>
            <person name="Labrenz M."/>
            <person name="Spormann A.M."/>
            <person name="Op den Camp H."/>
            <person name="Overmann J."/>
            <person name="Amann R."/>
            <person name="Jetten M.S.M."/>
            <person name="Mascher T."/>
            <person name="Medema M.H."/>
            <person name="Devos D.P."/>
            <person name="Kaster A.-K."/>
            <person name="Ovreas L."/>
            <person name="Rohde M."/>
            <person name="Galperin M.Y."/>
            <person name="Jogler C."/>
        </authorList>
    </citation>
    <scope>NUCLEOTIDE SEQUENCE [LARGE SCALE GENOMIC DNA]</scope>
    <source>
        <strain evidence="4 5">ETA_A8</strain>
    </source>
</reference>
<gene>
    <name evidence="4" type="ORF">ETAA8_05100</name>
</gene>
<organism evidence="4 5">
    <name type="scientific">Anatilimnocola aggregata</name>
    <dbReference type="NCBI Taxonomy" id="2528021"/>
    <lineage>
        <taxon>Bacteria</taxon>
        <taxon>Pseudomonadati</taxon>
        <taxon>Planctomycetota</taxon>
        <taxon>Planctomycetia</taxon>
        <taxon>Pirellulales</taxon>
        <taxon>Pirellulaceae</taxon>
        <taxon>Anatilimnocola</taxon>
    </lineage>
</organism>
<evidence type="ECO:0000256" key="1">
    <source>
        <dbReference type="SAM" id="SignalP"/>
    </source>
</evidence>
<feature type="domain" description="DUF1553" evidence="3">
    <location>
        <begin position="310"/>
        <end position="534"/>
    </location>
</feature>
<sequence precursor="true">MSRIVGGLLLVALMGGVVFQVNAQTPKAGATSTAADYNIPQVKYINEQIRQVWTDNGMVPSPPATEGEWCRRVYLDVIGRVPSVTELKEFQADKTPERKLKLVNKLLNDEIYLEDYARNWTTIWTNILIGRTGGTEQRTLTSREGMQKYLRDSFAQDKPYDRMVYELVSATGTTSPGGKGFNGAANYLVMKLEEKAAQATAMTAKNFLGLQVQCTQCHNHPFNDWKQQKFWEFNAFFQQTRALRTFIPGTRDVQSAELVNQDFAGEGGGGDASEAIIFYELRNGLMASAYPVFVDGKEAPRSGYVSDVNRREVLAKMIVASDYMDKMIANRIWHHFLGYGFTKPIDDMGPHNTPTHPELLDYLGKEVRKNSFNLKELIKWVALSEAYSLSSKITPSNKADDPLMGETPKFTHFYLRNMRAEELYESLIVATEAQKTKGDYAEQEKLKTQWLSQFNQTFGTDEGDEQTTFNGTIPQQLMMMNGDLVKKAVSTEQGSFLQKVATSKLSPAQKIDYLFQSALSRAPTQSEVDIANKLLTARGGDSVAALQDVFWAALNANEFILQH</sequence>
<evidence type="ECO:0000313" key="4">
    <source>
        <dbReference type="EMBL" id="QDU25442.1"/>
    </source>
</evidence>
<evidence type="ECO:0000259" key="3">
    <source>
        <dbReference type="Pfam" id="PF07587"/>
    </source>
</evidence>
<dbReference type="EMBL" id="CP036274">
    <property type="protein sequence ID" value="QDU25442.1"/>
    <property type="molecule type" value="Genomic_DNA"/>
</dbReference>
<evidence type="ECO:0000313" key="5">
    <source>
        <dbReference type="Proteomes" id="UP000315017"/>
    </source>
</evidence>
<dbReference type="Pfam" id="PF07583">
    <property type="entry name" value="PSCyt2"/>
    <property type="match status" value="1"/>
</dbReference>
<feature type="domain" description="DUF1549" evidence="2">
    <location>
        <begin position="45"/>
        <end position="241"/>
    </location>
</feature>
<dbReference type="AlphaFoldDB" id="A0A517Y5N5"/>
<keyword evidence="5" id="KW-1185">Reference proteome</keyword>
<keyword evidence="1" id="KW-0732">Signal</keyword>
<dbReference type="PANTHER" id="PTHR35889:SF3">
    <property type="entry name" value="F-BOX DOMAIN-CONTAINING PROTEIN"/>
    <property type="match status" value="1"/>
</dbReference>
<protein>
    <recommendedName>
        <fullName evidence="6">DUF1549 domain-containing protein</fullName>
    </recommendedName>
</protein>
<dbReference type="PANTHER" id="PTHR35889">
    <property type="entry name" value="CYCLOINULO-OLIGOSACCHARIDE FRUCTANOTRANSFERASE-RELATED"/>
    <property type="match status" value="1"/>
</dbReference>
<evidence type="ECO:0000259" key="2">
    <source>
        <dbReference type="Pfam" id="PF07583"/>
    </source>
</evidence>
<dbReference type="InterPro" id="IPR022655">
    <property type="entry name" value="DUF1553"/>
</dbReference>
<name>A0A517Y5N5_9BACT</name>
<proteinExistence type="predicted"/>
<dbReference type="Proteomes" id="UP000315017">
    <property type="component" value="Chromosome"/>
</dbReference>